<dbReference type="AlphaFoldDB" id="A0A5N4WAY5"/>
<evidence type="ECO:0000256" key="1">
    <source>
        <dbReference type="ARBA" id="ARBA00004651"/>
    </source>
</evidence>
<dbReference type="RefSeq" id="WP_151505126.1">
    <property type="nucleotide sequence ID" value="NZ_VXLD01000012.1"/>
</dbReference>
<feature type="transmembrane region" description="Helical" evidence="6">
    <location>
        <begin position="436"/>
        <end position="457"/>
    </location>
</feature>
<reference evidence="7 8" key="1">
    <citation type="submission" date="2019-09" db="EMBL/GenBank/DDBJ databases">
        <title>Draft genome sequence of Acinetobacter tandoii W4-4-4 isolated from environmental water sample.</title>
        <authorList>
            <person name="Wee S.K."/>
            <person name="Yan B."/>
            <person name="Mustaffa S.B."/>
            <person name="Yap E.P.H."/>
        </authorList>
    </citation>
    <scope>NUCLEOTIDE SEQUENCE [LARGE SCALE GENOMIC DNA]</scope>
    <source>
        <strain evidence="7 8">W4-4-4</strain>
    </source>
</reference>
<keyword evidence="4 6" id="KW-1133">Transmembrane helix</keyword>
<accession>A0A5N4WAY5</accession>
<evidence type="ECO:0000313" key="7">
    <source>
        <dbReference type="EMBL" id="KAB1852719.1"/>
    </source>
</evidence>
<gene>
    <name evidence="7" type="ORF">F4W09_14120</name>
</gene>
<dbReference type="Pfam" id="PF13440">
    <property type="entry name" value="Polysacc_synt_3"/>
    <property type="match status" value="1"/>
</dbReference>
<evidence type="ECO:0000313" key="8">
    <source>
        <dbReference type="Proteomes" id="UP000325788"/>
    </source>
</evidence>
<feature type="transmembrane region" description="Helical" evidence="6">
    <location>
        <begin position="21"/>
        <end position="43"/>
    </location>
</feature>
<feature type="transmembrane region" description="Helical" evidence="6">
    <location>
        <begin position="55"/>
        <end position="75"/>
    </location>
</feature>
<feature type="transmembrane region" description="Helical" evidence="6">
    <location>
        <begin position="169"/>
        <end position="191"/>
    </location>
</feature>
<feature type="transmembrane region" description="Helical" evidence="6">
    <location>
        <begin position="127"/>
        <end position="148"/>
    </location>
</feature>
<feature type="transmembrane region" description="Helical" evidence="6">
    <location>
        <begin position="310"/>
        <end position="328"/>
    </location>
</feature>
<evidence type="ECO:0000256" key="6">
    <source>
        <dbReference type="SAM" id="Phobius"/>
    </source>
</evidence>
<dbReference type="GO" id="GO:0005886">
    <property type="term" value="C:plasma membrane"/>
    <property type="evidence" value="ECO:0007669"/>
    <property type="project" value="UniProtKB-SubCell"/>
</dbReference>
<feature type="transmembrane region" description="Helical" evidence="6">
    <location>
        <begin position="236"/>
        <end position="257"/>
    </location>
</feature>
<feature type="transmembrane region" description="Helical" evidence="6">
    <location>
        <begin position="87"/>
        <end position="112"/>
    </location>
</feature>
<proteinExistence type="predicted"/>
<dbReference type="InterPro" id="IPR050833">
    <property type="entry name" value="Poly_Biosynth_Transport"/>
</dbReference>
<name>A0A5N4WAY5_9GAMM</name>
<evidence type="ECO:0000256" key="4">
    <source>
        <dbReference type="ARBA" id="ARBA00022989"/>
    </source>
</evidence>
<comment type="caution">
    <text evidence="7">The sequence shown here is derived from an EMBL/GenBank/DDBJ whole genome shotgun (WGS) entry which is preliminary data.</text>
</comment>
<protein>
    <submittedName>
        <fullName evidence="7">Oligosaccharide flippase family protein</fullName>
    </submittedName>
</protein>
<dbReference type="PANTHER" id="PTHR30250">
    <property type="entry name" value="PST FAMILY PREDICTED COLANIC ACID TRANSPORTER"/>
    <property type="match status" value="1"/>
</dbReference>
<evidence type="ECO:0000256" key="5">
    <source>
        <dbReference type="ARBA" id="ARBA00023136"/>
    </source>
</evidence>
<keyword evidence="3 6" id="KW-0812">Transmembrane</keyword>
<dbReference type="PANTHER" id="PTHR30250:SF28">
    <property type="entry name" value="POLYSACCHARIDE BIOSYNTHESIS PROTEIN"/>
    <property type="match status" value="1"/>
</dbReference>
<organism evidence="7 8">
    <name type="scientific">Acinetobacter tandoii</name>
    <dbReference type="NCBI Taxonomy" id="202954"/>
    <lineage>
        <taxon>Bacteria</taxon>
        <taxon>Pseudomonadati</taxon>
        <taxon>Pseudomonadota</taxon>
        <taxon>Gammaproteobacteria</taxon>
        <taxon>Moraxellales</taxon>
        <taxon>Moraxellaceae</taxon>
        <taxon>Acinetobacter</taxon>
    </lineage>
</organism>
<comment type="subcellular location">
    <subcellularLocation>
        <location evidence="1">Cell membrane</location>
        <topology evidence="1">Multi-pass membrane protein</topology>
    </subcellularLocation>
</comment>
<evidence type="ECO:0000256" key="3">
    <source>
        <dbReference type="ARBA" id="ARBA00022692"/>
    </source>
</evidence>
<feature type="transmembrane region" description="Helical" evidence="6">
    <location>
        <begin position="373"/>
        <end position="390"/>
    </location>
</feature>
<sequence length="459" mass="50588">MKHLLVKINNKLNAQGGFLRAVSVLVGGTAFAQGLTIVALPFVTRLYSPAEFSIFAVYASILGIFTVASCLRFEIAIPIPSEDKEAAILVVLALISNFTISIVISFIIWLFHTEIITLLKQPSLSQIIWLIPLGVFFSGIYTALQYWATRKKNFTIIARTRIVQSVSGIATQILFGIFGGAAWGLVLGQIIKISAGIGKLAKNFWNEANTIIKSITFVQLYTIFKKNDQFPKYSTFDSLANSAGVQLPIIIIATLAVGSEVGYLMIAMQVMAVPIQLIGGAVSQVYLAHAPAAVQEKTITHYTINILENLFKYGVSSLIFIGLVSPILAKYVFGQEWEKVGLIISWMIPWFGFQLIASPISMIMHIVGRQKQMLLLTLSGFILRIGMLYGQFYLNPSYLLEAYAISGGIFYGICYMVFSNAAGLKIQDHILLIKKVVFFIIIAIILGILTASVLRMFEL</sequence>
<feature type="transmembrane region" description="Helical" evidence="6">
    <location>
        <begin position="402"/>
        <end position="424"/>
    </location>
</feature>
<dbReference type="Proteomes" id="UP000325788">
    <property type="component" value="Unassembled WGS sequence"/>
</dbReference>
<evidence type="ECO:0000256" key="2">
    <source>
        <dbReference type="ARBA" id="ARBA00022475"/>
    </source>
</evidence>
<keyword evidence="5 6" id="KW-0472">Membrane</keyword>
<feature type="transmembrane region" description="Helical" evidence="6">
    <location>
        <begin position="340"/>
        <end position="361"/>
    </location>
</feature>
<keyword evidence="2" id="KW-1003">Cell membrane</keyword>
<dbReference type="EMBL" id="VXLD01000012">
    <property type="protein sequence ID" value="KAB1852719.1"/>
    <property type="molecule type" value="Genomic_DNA"/>
</dbReference>